<gene>
    <name evidence="9" type="ORF">FOMPIDRAFT_1033082</name>
</gene>
<dbReference type="HOGENOM" id="CLU_021868_1_1_1"/>
<feature type="signal peptide" evidence="7">
    <location>
        <begin position="1"/>
        <end position="29"/>
    </location>
</feature>
<keyword evidence="7" id="KW-0732">Signal</keyword>
<evidence type="ECO:0000256" key="4">
    <source>
        <dbReference type="ARBA" id="ARBA00023136"/>
    </source>
</evidence>
<keyword evidence="4 6" id="KW-0472">Membrane</keyword>
<dbReference type="STRING" id="743788.S8F888"/>
<comment type="subcellular location">
    <subcellularLocation>
        <location evidence="1">Endoplasmic reticulum membrane</location>
        <topology evidence="1">Single-pass membrane protein</topology>
    </subcellularLocation>
</comment>
<evidence type="ECO:0000256" key="7">
    <source>
        <dbReference type="SAM" id="SignalP"/>
    </source>
</evidence>
<feature type="domain" description="Thioredoxin" evidence="8">
    <location>
        <begin position="13"/>
        <end position="140"/>
    </location>
</feature>
<evidence type="ECO:0000256" key="3">
    <source>
        <dbReference type="ARBA" id="ARBA00022989"/>
    </source>
</evidence>
<keyword evidence="3 6" id="KW-1133">Transmembrane helix</keyword>
<comment type="function">
    <text evidence="5">Probable disulfide isomerase, which participates in the folding of proteins containing disulfide bonds. May act as a dithiol oxidase. Acts as a regulator of endoplasmic reticulum-mitochondria contact sites via its ability to regulate redox signals.</text>
</comment>
<evidence type="ECO:0000259" key="8">
    <source>
        <dbReference type="PROSITE" id="PS51352"/>
    </source>
</evidence>
<name>S8F888_FOMSC</name>
<reference evidence="9 10" key="1">
    <citation type="journal article" date="2012" name="Science">
        <title>The Paleozoic origin of enzymatic lignin decomposition reconstructed from 31 fungal genomes.</title>
        <authorList>
            <person name="Floudas D."/>
            <person name="Binder M."/>
            <person name="Riley R."/>
            <person name="Barry K."/>
            <person name="Blanchette R.A."/>
            <person name="Henrissat B."/>
            <person name="Martinez A.T."/>
            <person name="Otillar R."/>
            <person name="Spatafora J.W."/>
            <person name="Yadav J.S."/>
            <person name="Aerts A."/>
            <person name="Benoit I."/>
            <person name="Boyd A."/>
            <person name="Carlson A."/>
            <person name="Copeland A."/>
            <person name="Coutinho P.M."/>
            <person name="de Vries R.P."/>
            <person name="Ferreira P."/>
            <person name="Findley K."/>
            <person name="Foster B."/>
            <person name="Gaskell J."/>
            <person name="Glotzer D."/>
            <person name="Gorecki P."/>
            <person name="Heitman J."/>
            <person name="Hesse C."/>
            <person name="Hori C."/>
            <person name="Igarashi K."/>
            <person name="Jurgens J.A."/>
            <person name="Kallen N."/>
            <person name="Kersten P."/>
            <person name="Kohler A."/>
            <person name="Kuees U."/>
            <person name="Kumar T.K.A."/>
            <person name="Kuo A."/>
            <person name="LaButti K."/>
            <person name="Larrondo L.F."/>
            <person name="Lindquist E."/>
            <person name="Ling A."/>
            <person name="Lombard V."/>
            <person name="Lucas S."/>
            <person name="Lundell T."/>
            <person name="Martin R."/>
            <person name="McLaughlin D.J."/>
            <person name="Morgenstern I."/>
            <person name="Morin E."/>
            <person name="Murat C."/>
            <person name="Nagy L.G."/>
            <person name="Nolan M."/>
            <person name="Ohm R.A."/>
            <person name="Patyshakuliyeva A."/>
            <person name="Rokas A."/>
            <person name="Ruiz-Duenas F.J."/>
            <person name="Sabat G."/>
            <person name="Salamov A."/>
            <person name="Samejima M."/>
            <person name="Schmutz J."/>
            <person name="Slot J.C."/>
            <person name="St John F."/>
            <person name="Stenlid J."/>
            <person name="Sun H."/>
            <person name="Sun S."/>
            <person name="Syed K."/>
            <person name="Tsang A."/>
            <person name="Wiebenga A."/>
            <person name="Young D."/>
            <person name="Pisabarro A."/>
            <person name="Eastwood D.C."/>
            <person name="Martin F."/>
            <person name="Cullen D."/>
            <person name="Grigoriev I.V."/>
            <person name="Hibbett D.S."/>
        </authorList>
    </citation>
    <scope>NUCLEOTIDE SEQUENCE</scope>
    <source>
        <strain evidence="10">FP-58527</strain>
    </source>
</reference>
<feature type="chain" id="PRO_5004551326" description="Thioredoxin domain-containing protein" evidence="7">
    <location>
        <begin position="30"/>
        <end position="600"/>
    </location>
</feature>
<dbReference type="Pfam" id="PF13848">
    <property type="entry name" value="Thioredoxin_6"/>
    <property type="match status" value="1"/>
</dbReference>
<dbReference type="InterPro" id="IPR052250">
    <property type="entry name" value="PDI_TMX3"/>
</dbReference>
<dbReference type="FunCoup" id="S8F888">
    <property type="interactions" value="264"/>
</dbReference>
<dbReference type="Proteomes" id="UP000015241">
    <property type="component" value="Unassembled WGS sequence"/>
</dbReference>
<dbReference type="PANTHER" id="PTHR46426">
    <property type="entry name" value="PROTEIN DISULFIDE-ISOMERASE TMX3"/>
    <property type="match status" value="1"/>
</dbReference>
<evidence type="ECO:0000256" key="1">
    <source>
        <dbReference type="ARBA" id="ARBA00004389"/>
    </source>
</evidence>
<dbReference type="InterPro" id="IPR036249">
    <property type="entry name" value="Thioredoxin-like_sf"/>
</dbReference>
<protein>
    <recommendedName>
        <fullName evidence="8">Thioredoxin domain-containing protein</fullName>
    </recommendedName>
</protein>
<evidence type="ECO:0000313" key="9">
    <source>
        <dbReference type="EMBL" id="EPS94994.1"/>
    </source>
</evidence>
<feature type="transmembrane region" description="Helical" evidence="6">
    <location>
        <begin position="559"/>
        <end position="578"/>
    </location>
</feature>
<dbReference type="PROSITE" id="PS00194">
    <property type="entry name" value="THIOREDOXIN_1"/>
    <property type="match status" value="1"/>
</dbReference>
<evidence type="ECO:0000313" key="10">
    <source>
        <dbReference type="Proteomes" id="UP000015241"/>
    </source>
</evidence>
<evidence type="ECO:0000256" key="6">
    <source>
        <dbReference type="SAM" id="Phobius"/>
    </source>
</evidence>
<dbReference type="eggNOG" id="KOG0191">
    <property type="taxonomic scope" value="Eukaryota"/>
</dbReference>
<accession>S8F888</accession>
<dbReference type="InterPro" id="IPR017937">
    <property type="entry name" value="Thioredoxin_CS"/>
</dbReference>
<dbReference type="AlphaFoldDB" id="S8F888"/>
<keyword evidence="2 6" id="KW-0812">Transmembrane</keyword>
<dbReference type="EMBL" id="KE504217">
    <property type="protein sequence ID" value="EPS94994.1"/>
    <property type="molecule type" value="Genomic_DNA"/>
</dbReference>
<sequence>MRLTSLLRLPTSLLVASLALAIAALPVSSDEVQLLVLTPEDFEQTVANGVWFVEHFSPYCGHCRSFLPTWKLLVQELTNTSDPGIHLAQVNCAVHGDLCRAHGVDGYPQMNLYRDGKSIETYREARSYDLLTSYISKHAEPTSLPTLPETTEAPVVAPVVTAAPEPEVQFEAQQPQQRETHQAVPAKDLNPDGKVLVLDDKTFQDAVNEGHVFVKFYAPWCGHCKKLAPIWTQLAAQVQHKLTIAEVNCEAYEGLCRAEGVPGFPQLIYYGGKGQGKVEYTSGRKLEQLRAFAEKVSGPPVQELFYEDLSKRIAELPVMYLLLHPYSDTAVVSDVVEAAQVLFGSPSLFTSSSPKIFEHFNVPSDSAIVLALKDHDVIPSSVYRLPSSRMPNDQEALSNWLLRHRLPTSMELDADTFQDVMNAPHKPLVVIAAAPATQLQNTAADVQRIARQWKSAKGDAGVTFVWMDTDKWAKWLKSMYGMKAQSDAQVVVANHSRLVFYDVDQFGDKIQLTTTSVFSAVQGAQASTIAFKHSQNIVERMARYLNGKLTSLEDFVLTYPWRTLSFIALGILVVFFLARRLFTSDYDGGRSGYRKSDRID</sequence>
<feature type="domain" description="Thioredoxin" evidence="8">
    <location>
        <begin position="175"/>
        <end position="298"/>
    </location>
</feature>
<dbReference type="GO" id="GO:0005789">
    <property type="term" value="C:endoplasmic reticulum membrane"/>
    <property type="evidence" value="ECO:0007669"/>
    <property type="project" value="UniProtKB-SubCell"/>
</dbReference>
<dbReference type="CDD" id="cd02961">
    <property type="entry name" value="PDI_a_family"/>
    <property type="match status" value="1"/>
</dbReference>
<dbReference type="PROSITE" id="PS51352">
    <property type="entry name" value="THIOREDOXIN_2"/>
    <property type="match status" value="2"/>
</dbReference>
<dbReference type="Pfam" id="PF00085">
    <property type="entry name" value="Thioredoxin"/>
    <property type="match status" value="2"/>
</dbReference>
<evidence type="ECO:0000256" key="2">
    <source>
        <dbReference type="ARBA" id="ARBA00022692"/>
    </source>
</evidence>
<evidence type="ECO:0000256" key="5">
    <source>
        <dbReference type="ARBA" id="ARBA00045246"/>
    </source>
</evidence>
<dbReference type="PANTHER" id="PTHR46426:SF1">
    <property type="entry name" value="PROTEIN DISULFIDE-ISOMERASE TMX3"/>
    <property type="match status" value="1"/>
</dbReference>
<organism evidence="9 10">
    <name type="scientific">Fomitopsis schrenkii</name>
    <name type="common">Brown rot fungus</name>
    <dbReference type="NCBI Taxonomy" id="2126942"/>
    <lineage>
        <taxon>Eukaryota</taxon>
        <taxon>Fungi</taxon>
        <taxon>Dikarya</taxon>
        <taxon>Basidiomycota</taxon>
        <taxon>Agaricomycotina</taxon>
        <taxon>Agaricomycetes</taxon>
        <taxon>Polyporales</taxon>
        <taxon>Fomitopsis</taxon>
    </lineage>
</organism>
<dbReference type="InParanoid" id="S8F888"/>
<dbReference type="OrthoDB" id="72053at2759"/>
<dbReference type="SUPFAM" id="SSF52833">
    <property type="entry name" value="Thioredoxin-like"/>
    <property type="match status" value="2"/>
</dbReference>
<dbReference type="InterPro" id="IPR013766">
    <property type="entry name" value="Thioredoxin_domain"/>
</dbReference>
<keyword evidence="10" id="KW-1185">Reference proteome</keyword>
<proteinExistence type="predicted"/>
<dbReference type="Gene3D" id="3.40.30.10">
    <property type="entry name" value="Glutaredoxin"/>
    <property type="match status" value="3"/>
</dbReference>